<reference evidence="9" key="2">
    <citation type="submission" date="2025-09" db="UniProtKB">
        <authorList>
            <consortium name="Ensembl"/>
        </authorList>
    </citation>
    <scope>IDENTIFICATION</scope>
</reference>
<evidence type="ECO:0000256" key="6">
    <source>
        <dbReference type="ARBA" id="ARBA00023212"/>
    </source>
</evidence>
<keyword evidence="6 7" id="KW-0206">Cytoskeleton</keyword>
<keyword evidence="5" id="KW-0677">Repeat</keyword>
<keyword evidence="3" id="KW-0597">Phosphoprotein</keyword>
<evidence type="ECO:0000313" key="10">
    <source>
        <dbReference type="Proteomes" id="UP000694388"/>
    </source>
</evidence>
<keyword evidence="2 7" id="KW-0963">Cytoplasm</keyword>
<dbReference type="Ensembl" id="ENSEBUT00000021710.1">
    <property type="protein sequence ID" value="ENSEBUP00000021137.1"/>
    <property type="gene ID" value="ENSEBUG00000013059.1"/>
</dbReference>
<evidence type="ECO:0000256" key="1">
    <source>
        <dbReference type="ARBA" id="ARBA00004245"/>
    </source>
</evidence>
<evidence type="ECO:0000256" key="8">
    <source>
        <dbReference type="SAM" id="MobiDB-lite"/>
    </source>
</evidence>
<keyword evidence="4 7" id="KW-0493">Microtubule</keyword>
<evidence type="ECO:0000256" key="4">
    <source>
        <dbReference type="ARBA" id="ARBA00022701"/>
    </source>
</evidence>
<dbReference type="PROSITE" id="PS51491">
    <property type="entry name" value="TAU_MAP_2"/>
    <property type="match status" value="3"/>
</dbReference>
<proteinExistence type="predicted"/>
<evidence type="ECO:0000256" key="2">
    <source>
        <dbReference type="ARBA" id="ARBA00022490"/>
    </source>
</evidence>
<keyword evidence="10" id="KW-1185">Reference proteome</keyword>
<evidence type="ECO:0000313" key="9">
    <source>
        <dbReference type="Ensembl" id="ENSEBUP00000021137.1"/>
    </source>
</evidence>
<dbReference type="OMA" id="HVLIESH"/>
<sequence>MVGGYTYYWSGRADGYHTQGVAVTVSNKLTPMIIEVTLVNELPLFTGMAATRPKSRGTSVEKRSGGTTPTTPSTPKGGGTPGTPGTPNSRGQGSAMSEKHRVALIRTPPKSPGATKLIRPVTTPAVDFKNVKPKIGSTENIKHQPKGGKVQIVSKKLDLSHIHSKCGSKGNLHHRPGGGRVKIENHKVAFKDTAQSKIGSLANIEHAPGGGNVKIESHKLTFRDQAQARTDHGAEIITVTPDNLDETSPNHRHSNVSSTGSINMVEPKLETLADDVAAALAKQGL</sequence>
<dbReference type="GO" id="GO:0000226">
    <property type="term" value="P:microtubule cytoskeleton organization"/>
    <property type="evidence" value="ECO:0007669"/>
    <property type="project" value="TreeGrafter"/>
</dbReference>
<evidence type="ECO:0000256" key="5">
    <source>
        <dbReference type="ARBA" id="ARBA00022737"/>
    </source>
</evidence>
<dbReference type="GO" id="GO:0005874">
    <property type="term" value="C:microtubule"/>
    <property type="evidence" value="ECO:0007669"/>
    <property type="project" value="UniProtKB-KW"/>
</dbReference>
<dbReference type="Pfam" id="PF00418">
    <property type="entry name" value="Tubulin-binding"/>
    <property type="match status" value="3"/>
</dbReference>
<dbReference type="PANTHER" id="PTHR11501:SF18">
    <property type="entry name" value="MICROTUBULE-ASSOCIATED PROTEIN"/>
    <property type="match status" value="1"/>
</dbReference>
<evidence type="ECO:0000256" key="7">
    <source>
        <dbReference type="RuleBase" id="RU000686"/>
    </source>
</evidence>
<dbReference type="InterPro" id="IPR001084">
    <property type="entry name" value="MAP_tubulin-bd_rpt"/>
</dbReference>
<dbReference type="GO" id="GO:0031175">
    <property type="term" value="P:neuron projection development"/>
    <property type="evidence" value="ECO:0007669"/>
    <property type="project" value="TreeGrafter"/>
</dbReference>
<accession>A0A8C4WYY6</accession>
<name>A0A8C4WYY6_EPTBU</name>
<feature type="compositionally biased region" description="Low complexity" evidence="8">
    <location>
        <begin position="65"/>
        <end position="75"/>
    </location>
</feature>
<protein>
    <recommendedName>
        <fullName evidence="7">Microtubule-associated protein</fullName>
    </recommendedName>
</protein>
<dbReference type="GeneTree" id="ENSGT00940000156597"/>
<dbReference type="PROSITE" id="PS00229">
    <property type="entry name" value="TAU_MAP_1"/>
    <property type="match status" value="1"/>
</dbReference>
<dbReference type="PANTHER" id="PTHR11501">
    <property type="entry name" value="MICROTUBULE-ASSOCIATED PROTEIN"/>
    <property type="match status" value="1"/>
</dbReference>
<comment type="subcellular location">
    <subcellularLocation>
        <location evidence="1 7">Cytoplasm</location>
        <location evidence="1 7">Cytoskeleton</location>
    </subcellularLocation>
</comment>
<dbReference type="Proteomes" id="UP000694388">
    <property type="component" value="Unplaced"/>
</dbReference>
<feature type="region of interest" description="Disordered" evidence="8">
    <location>
        <begin position="50"/>
        <end position="99"/>
    </location>
</feature>
<dbReference type="GO" id="GO:0008017">
    <property type="term" value="F:microtubule binding"/>
    <property type="evidence" value="ECO:0007669"/>
    <property type="project" value="InterPro"/>
</dbReference>
<evidence type="ECO:0000256" key="3">
    <source>
        <dbReference type="ARBA" id="ARBA00022553"/>
    </source>
</evidence>
<dbReference type="InterPro" id="IPR027324">
    <property type="entry name" value="MAP2/MAP4/Tau"/>
</dbReference>
<dbReference type="GO" id="GO:0043005">
    <property type="term" value="C:neuron projection"/>
    <property type="evidence" value="ECO:0007669"/>
    <property type="project" value="TreeGrafter"/>
</dbReference>
<reference evidence="9" key="1">
    <citation type="submission" date="2025-08" db="UniProtKB">
        <authorList>
            <consortium name="Ensembl"/>
        </authorList>
    </citation>
    <scope>IDENTIFICATION</scope>
</reference>
<dbReference type="AlphaFoldDB" id="A0A8C4WYY6"/>
<organism evidence="9 10">
    <name type="scientific">Eptatretus burgeri</name>
    <name type="common">Inshore hagfish</name>
    <dbReference type="NCBI Taxonomy" id="7764"/>
    <lineage>
        <taxon>Eukaryota</taxon>
        <taxon>Metazoa</taxon>
        <taxon>Chordata</taxon>
        <taxon>Craniata</taxon>
        <taxon>Vertebrata</taxon>
        <taxon>Cyclostomata</taxon>
        <taxon>Myxini</taxon>
        <taxon>Myxiniformes</taxon>
        <taxon>Myxinidae</taxon>
        <taxon>Eptatretinae</taxon>
        <taxon>Eptatretus</taxon>
    </lineage>
</organism>